<feature type="transmembrane region" description="Helical" evidence="3">
    <location>
        <begin position="317"/>
        <end position="341"/>
    </location>
</feature>
<feature type="region of interest" description="Disordered" evidence="2">
    <location>
        <begin position="1"/>
        <end position="21"/>
    </location>
</feature>
<dbReference type="Proteomes" id="UP001217089">
    <property type="component" value="Unassembled WGS sequence"/>
</dbReference>
<evidence type="ECO:0000313" key="5">
    <source>
        <dbReference type="Proteomes" id="UP001217089"/>
    </source>
</evidence>
<gene>
    <name evidence="4" type="ORF">KUTeg_022533</name>
</gene>
<reference evidence="4 5" key="1">
    <citation type="submission" date="2022-12" db="EMBL/GenBank/DDBJ databases">
        <title>Chromosome-level genome of Tegillarca granosa.</title>
        <authorList>
            <person name="Kim J."/>
        </authorList>
    </citation>
    <scope>NUCLEOTIDE SEQUENCE [LARGE SCALE GENOMIC DNA]</scope>
    <source>
        <strain evidence="4">Teg-2019</strain>
        <tissue evidence="4">Adductor muscle</tissue>
    </source>
</reference>
<feature type="region of interest" description="Disordered" evidence="2">
    <location>
        <begin position="480"/>
        <end position="502"/>
    </location>
</feature>
<keyword evidence="5" id="KW-1185">Reference proteome</keyword>
<keyword evidence="3" id="KW-0812">Transmembrane</keyword>
<comment type="caution">
    <text evidence="4">The sequence shown here is derived from an EMBL/GenBank/DDBJ whole genome shotgun (WGS) entry which is preliminary data.</text>
</comment>
<proteinExistence type="predicted"/>
<protein>
    <submittedName>
        <fullName evidence="4">Uncharacterized protein</fullName>
    </submittedName>
</protein>
<feature type="transmembrane region" description="Helical" evidence="3">
    <location>
        <begin position="140"/>
        <end position="162"/>
    </location>
</feature>
<dbReference type="InterPro" id="IPR024862">
    <property type="entry name" value="TRPV"/>
</dbReference>
<keyword evidence="3" id="KW-0472">Membrane</keyword>
<dbReference type="PANTHER" id="PTHR10582:SF31">
    <property type="entry name" value="TRANSIENT RECEPTOR POTENTIAL CATION CHANNEL SUBFAMILY V MEMBER 6-LIKE"/>
    <property type="match status" value="1"/>
</dbReference>
<feature type="transmembrane region" description="Helical" evidence="3">
    <location>
        <begin position="183"/>
        <end position="205"/>
    </location>
</feature>
<organism evidence="4 5">
    <name type="scientific">Tegillarca granosa</name>
    <name type="common">Malaysian cockle</name>
    <name type="synonym">Anadara granosa</name>
    <dbReference type="NCBI Taxonomy" id="220873"/>
    <lineage>
        <taxon>Eukaryota</taxon>
        <taxon>Metazoa</taxon>
        <taxon>Spiralia</taxon>
        <taxon>Lophotrochozoa</taxon>
        <taxon>Mollusca</taxon>
        <taxon>Bivalvia</taxon>
        <taxon>Autobranchia</taxon>
        <taxon>Pteriomorphia</taxon>
        <taxon>Arcoida</taxon>
        <taxon>Arcoidea</taxon>
        <taxon>Arcidae</taxon>
        <taxon>Tegillarca</taxon>
    </lineage>
</organism>
<keyword evidence="3" id="KW-1133">Transmembrane helix</keyword>
<feature type="compositionally biased region" description="Polar residues" evidence="2">
    <location>
        <begin position="9"/>
        <end position="21"/>
    </location>
</feature>
<evidence type="ECO:0000313" key="4">
    <source>
        <dbReference type="EMBL" id="KAJ8301014.1"/>
    </source>
</evidence>
<name>A0ABQ9E6P1_TEGGR</name>
<dbReference type="PANTHER" id="PTHR10582">
    <property type="entry name" value="TRANSIENT RECEPTOR POTENTIAL ION CHANNEL PROTEIN"/>
    <property type="match status" value="1"/>
</dbReference>
<keyword evidence="1" id="KW-0677">Repeat</keyword>
<evidence type="ECO:0000256" key="2">
    <source>
        <dbReference type="SAM" id="MobiDB-lite"/>
    </source>
</evidence>
<feature type="transmembrane region" description="Helical" evidence="3">
    <location>
        <begin position="107"/>
        <end position="128"/>
    </location>
</feature>
<feature type="transmembrane region" description="Helical" evidence="3">
    <location>
        <begin position="211"/>
        <end position="228"/>
    </location>
</feature>
<sequence length="502" mass="58491">MNLDENDDFQYTNHTSTGSKTSDPRIYSLKDVYYFENEADGLTDVKTFDITEFDSICFDASQEKPKTVSISEMLSHGHHNSNSVFRIITRTPFKQVIDSKWLVYRPAFLLVMILHFIGIGICTLFAVLRREQSDEHSAVSIAASIQIGMLGITYIIIAFFVIRRKKQRYDLMKSRKVILHHSGYICLLVTCSVSLSIDVVLNNIPGIKTDVPIIIALVLGWWFSVFFLSPFRRFSFFTVMMRRVFFGDFLRFFVIMAFELVSFTAAMYLLFLPPDYTTSNVPVEDFGGYFQTMLTMFKLMIGLGDIEILYESKIPSLAIVIFVIFVITTYILMVNALIAMMSNTCTQVFQEKFHEWRIQQLSAILAIEDITRYLGEKNIKINLVERQMEYFNFNNKKQNIEKHKRFFMRITSSELDEATDESRYIMEREKKMILEDLLLSWFSSQQISVESQNMLRNNTRNDNSSSFRRRKESRVIYVRAASSQQNNRNRRNAVYGPPTVEI</sequence>
<evidence type="ECO:0000256" key="1">
    <source>
        <dbReference type="ARBA" id="ARBA00022737"/>
    </source>
</evidence>
<feature type="transmembrane region" description="Helical" evidence="3">
    <location>
        <begin position="249"/>
        <end position="269"/>
    </location>
</feature>
<dbReference type="EMBL" id="JARBDR010000919">
    <property type="protein sequence ID" value="KAJ8301014.1"/>
    <property type="molecule type" value="Genomic_DNA"/>
</dbReference>
<evidence type="ECO:0000256" key="3">
    <source>
        <dbReference type="SAM" id="Phobius"/>
    </source>
</evidence>
<accession>A0ABQ9E6P1</accession>